<evidence type="ECO:0000313" key="2">
    <source>
        <dbReference type="Proteomes" id="UP000595814"/>
    </source>
</evidence>
<reference evidence="1 2" key="1">
    <citation type="journal article" date="2022" name="Int. J. Syst. Evol. Microbiol.">
        <title>Miniphocaeibacter halophilus sp. nov., an ammonium-tolerant acetate-producing bacterium isolated from a biogas system.</title>
        <authorList>
            <person name="Schnurer A."/>
            <person name="Singh A."/>
            <person name="Bi S."/>
            <person name="Qiao W."/>
            <person name="Westerholm M."/>
        </authorList>
    </citation>
    <scope>NUCLEOTIDE SEQUENCE [LARGE SCALE GENOMIC DNA]</scope>
    <source>
        <strain evidence="1 2">AMB_01</strain>
    </source>
</reference>
<name>A0AC61MXB9_9FIRM</name>
<organism evidence="1 2">
    <name type="scientific">Miniphocaeibacter halophilus</name>
    <dbReference type="NCBI Taxonomy" id="2931922"/>
    <lineage>
        <taxon>Bacteria</taxon>
        <taxon>Bacillati</taxon>
        <taxon>Bacillota</taxon>
        <taxon>Tissierellia</taxon>
        <taxon>Tissierellales</taxon>
        <taxon>Peptoniphilaceae</taxon>
        <taxon>Miniphocaeibacter</taxon>
    </lineage>
</organism>
<sequence>MELNYEKKNIWQNANQEELDQIYDYGERYKSFLDSSKTEREACSEIVRQAKENGYVSLDEALKNKIKKGDKIYLNNKDKSVVMMIVGDDLSEGMNIVGAHIDVPRLDLKQNPLYEDGDLALFKTHYYGGVKKYQWTTIPLALHGVIFTKEGKKIDIRIGDEEDDPVFYINDLLIHLSADQMKKTLAEGITGEQLNVVVAHNSKFPEKDAKNPIKDNLLKYLNKKYGIVEEDFLVAELEIVPASKARDVGFDRAMIAAHGHDDRVCSYAALEAILKTDSPSRTAVALFVDKEEIGSVGNTSMGAIFLENMVAEILSNQRNDYSDILVRRAMANSKVLSADVTVAYDSNFPEVLEKNNASLLGHGVSMAKYTGSRGKGGCNDANAEFIAELRDLFNKENVIWQTGELGKVDQGGGGTIAYILAGYGAEVVDMGTGMLSMHAPIELLSKADAFMTCKAYNVFFK</sequence>
<evidence type="ECO:0000313" key="1">
    <source>
        <dbReference type="EMBL" id="QQK08894.1"/>
    </source>
</evidence>
<dbReference type="EMBL" id="CP066744">
    <property type="protein sequence ID" value="QQK08894.1"/>
    <property type="molecule type" value="Genomic_DNA"/>
</dbReference>
<protein>
    <submittedName>
        <fullName evidence="1">Aminopeptidase</fullName>
    </submittedName>
</protein>
<dbReference type="Proteomes" id="UP000595814">
    <property type="component" value="Chromosome"/>
</dbReference>
<proteinExistence type="predicted"/>
<accession>A0AC61MXB9</accession>
<keyword evidence="1" id="KW-0645">Protease</keyword>
<keyword evidence="2" id="KW-1185">Reference proteome</keyword>
<keyword evidence="1" id="KW-0031">Aminopeptidase</keyword>
<keyword evidence="1" id="KW-0378">Hydrolase</keyword>
<gene>
    <name evidence="1" type="ORF">JFY71_04990</name>
</gene>